<proteinExistence type="predicted"/>
<protein>
    <submittedName>
        <fullName evidence="1">Uncharacterized protein</fullName>
    </submittedName>
</protein>
<accession>A0A7C8ML66</accession>
<evidence type="ECO:0000313" key="1">
    <source>
        <dbReference type="EMBL" id="KAF2872024.1"/>
    </source>
</evidence>
<reference evidence="1 2" key="1">
    <citation type="submission" date="2020-01" db="EMBL/GenBank/DDBJ databases">
        <authorList>
            <consortium name="DOE Joint Genome Institute"/>
            <person name="Haridas S."/>
            <person name="Albert R."/>
            <person name="Binder M."/>
            <person name="Bloem J."/>
            <person name="Labutti K."/>
            <person name="Salamov A."/>
            <person name="Andreopoulos B."/>
            <person name="Baker S.E."/>
            <person name="Barry K."/>
            <person name="Bills G."/>
            <person name="Bluhm B.H."/>
            <person name="Cannon C."/>
            <person name="Castanera R."/>
            <person name="Culley D.E."/>
            <person name="Daum C."/>
            <person name="Ezra D."/>
            <person name="Gonzalez J.B."/>
            <person name="Henrissat B."/>
            <person name="Kuo A."/>
            <person name="Liang C."/>
            <person name="Lipzen A."/>
            <person name="Lutzoni F."/>
            <person name="Magnuson J."/>
            <person name="Mondo S."/>
            <person name="Nolan M."/>
            <person name="Ohm R."/>
            <person name="Pangilinan J."/>
            <person name="Park H.-J.H."/>
            <person name="Ramirez L."/>
            <person name="Alfaro M."/>
            <person name="Sun H."/>
            <person name="Tritt A."/>
            <person name="Yoshinaga Y."/>
            <person name="Zwiers L.-H.L."/>
            <person name="Turgeon B.G."/>
            <person name="Goodwin S.B."/>
            <person name="Spatafora J.W."/>
            <person name="Crous P.W."/>
            <person name="Grigoriev I.V."/>
        </authorList>
    </citation>
    <scope>NUCLEOTIDE SEQUENCE [LARGE SCALE GENOMIC DNA]</scope>
    <source>
        <strain evidence="1 2">CBS 611.86</strain>
    </source>
</reference>
<organism evidence="1 2">
    <name type="scientific">Massariosphaeria phaeospora</name>
    <dbReference type="NCBI Taxonomy" id="100035"/>
    <lineage>
        <taxon>Eukaryota</taxon>
        <taxon>Fungi</taxon>
        <taxon>Dikarya</taxon>
        <taxon>Ascomycota</taxon>
        <taxon>Pezizomycotina</taxon>
        <taxon>Dothideomycetes</taxon>
        <taxon>Pleosporomycetidae</taxon>
        <taxon>Pleosporales</taxon>
        <taxon>Pleosporales incertae sedis</taxon>
        <taxon>Massariosphaeria</taxon>
    </lineage>
</organism>
<gene>
    <name evidence="1" type="ORF">BDV95DRAFT_32097</name>
</gene>
<keyword evidence="2" id="KW-1185">Reference proteome</keyword>
<comment type="caution">
    <text evidence="1">The sequence shown here is derived from an EMBL/GenBank/DDBJ whole genome shotgun (WGS) entry which is preliminary data.</text>
</comment>
<dbReference type="EMBL" id="JAADJZ010000010">
    <property type="protein sequence ID" value="KAF2872024.1"/>
    <property type="molecule type" value="Genomic_DNA"/>
</dbReference>
<dbReference type="Proteomes" id="UP000481861">
    <property type="component" value="Unassembled WGS sequence"/>
</dbReference>
<name>A0A7C8ML66_9PLEO</name>
<dbReference type="AlphaFoldDB" id="A0A7C8ML66"/>
<sequence>MTHLPLTRAMFVNSVSLCSLASVNIDHSNLNSHNCSISGLPNSAPAYDDCWNVSNPQSLASNSLTWWLKASGAEPPYT</sequence>
<evidence type="ECO:0000313" key="2">
    <source>
        <dbReference type="Proteomes" id="UP000481861"/>
    </source>
</evidence>